<feature type="region of interest" description="Disordered" evidence="1">
    <location>
        <begin position="40"/>
        <end position="59"/>
    </location>
</feature>
<name>A0A4Z2HET2_9TELE</name>
<feature type="compositionally biased region" description="Polar residues" evidence="1">
    <location>
        <begin position="49"/>
        <end position="59"/>
    </location>
</feature>
<reference evidence="2 3" key="1">
    <citation type="submission" date="2019-03" db="EMBL/GenBank/DDBJ databases">
        <title>First draft genome of Liparis tanakae, snailfish: a comprehensive survey of snailfish specific genes.</title>
        <authorList>
            <person name="Kim W."/>
            <person name="Song I."/>
            <person name="Jeong J.-H."/>
            <person name="Kim D."/>
            <person name="Kim S."/>
            <person name="Ryu S."/>
            <person name="Song J.Y."/>
            <person name="Lee S.K."/>
        </authorList>
    </citation>
    <scope>NUCLEOTIDE SEQUENCE [LARGE SCALE GENOMIC DNA]</scope>
    <source>
        <tissue evidence="2">Muscle</tissue>
    </source>
</reference>
<evidence type="ECO:0000313" key="3">
    <source>
        <dbReference type="Proteomes" id="UP000314294"/>
    </source>
</evidence>
<gene>
    <name evidence="2" type="ORF">EYF80_025418</name>
</gene>
<dbReference type="AlphaFoldDB" id="A0A4Z2HET2"/>
<proteinExistence type="predicted"/>
<protein>
    <submittedName>
        <fullName evidence="2">Uncharacterized protein</fullName>
    </submittedName>
</protein>
<accession>A0A4Z2HET2</accession>
<evidence type="ECO:0000256" key="1">
    <source>
        <dbReference type="SAM" id="MobiDB-lite"/>
    </source>
</evidence>
<keyword evidence="3" id="KW-1185">Reference proteome</keyword>
<organism evidence="2 3">
    <name type="scientific">Liparis tanakae</name>
    <name type="common">Tanaka's snailfish</name>
    <dbReference type="NCBI Taxonomy" id="230148"/>
    <lineage>
        <taxon>Eukaryota</taxon>
        <taxon>Metazoa</taxon>
        <taxon>Chordata</taxon>
        <taxon>Craniata</taxon>
        <taxon>Vertebrata</taxon>
        <taxon>Euteleostomi</taxon>
        <taxon>Actinopterygii</taxon>
        <taxon>Neopterygii</taxon>
        <taxon>Teleostei</taxon>
        <taxon>Neoteleostei</taxon>
        <taxon>Acanthomorphata</taxon>
        <taxon>Eupercaria</taxon>
        <taxon>Perciformes</taxon>
        <taxon>Cottioidei</taxon>
        <taxon>Cottales</taxon>
        <taxon>Liparidae</taxon>
        <taxon>Liparis</taxon>
    </lineage>
</organism>
<dbReference type="EMBL" id="SRLO01000254">
    <property type="protein sequence ID" value="TNN64377.1"/>
    <property type="molecule type" value="Genomic_DNA"/>
</dbReference>
<evidence type="ECO:0000313" key="2">
    <source>
        <dbReference type="EMBL" id="TNN64377.1"/>
    </source>
</evidence>
<comment type="caution">
    <text evidence="2">The sequence shown here is derived from an EMBL/GenBank/DDBJ whole genome shotgun (WGS) entry which is preliminary data.</text>
</comment>
<sequence length="59" mass="7392">MRDTAWYIWFGEPVAFTVRYRISLRMSVQLFILLSWRERRKQERKQKPWTETQAADDNW</sequence>
<dbReference type="Proteomes" id="UP000314294">
    <property type="component" value="Unassembled WGS sequence"/>
</dbReference>